<dbReference type="Gene3D" id="3.90.470.20">
    <property type="entry name" value="4'-phosphopantetheinyl transferase domain"/>
    <property type="match status" value="2"/>
</dbReference>
<gene>
    <name evidence="3" type="ORF">EFD62_08545</name>
</gene>
<proteinExistence type="predicted"/>
<dbReference type="AlphaFoldDB" id="A0A4Q0I5V0"/>
<evidence type="ECO:0000256" key="1">
    <source>
        <dbReference type="ARBA" id="ARBA00022679"/>
    </source>
</evidence>
<name>A0A4Q0I5V0_9FIRM</name>
<accession>A0A4Q0I5V0</accession>
<feature type="domain" description="4'-phosphopantetheinyl transferase" evidence="2">
    <location>
        <begin position="138"/>
        <end position="220"/>
    </location>
</feature>
<organism evidence="3 4">
    <name type="scientific">Acetivibrio mesophilus</name>
    <dbReference type="NCBI Taxonomy" id="2487273"/>
    <lineage>
        <taxon>Bacteria</taxon>
        <taxon>Bacillati</taxon>
        <taxon>Bacillota</taxon>
        <taxon>Clostridia</taxon>
        <taxon>Eubacteriales</taxon>
        <taxon>Oscillospiraceae</taxon>
        <taxon>Acetivibrio</taxon>
    </lineage>
</organism>
<dbReference type="OrthoDB" id="2081302at2"/>
<comment type="caution">
    <text evidence="3">The sequence shown here is derived from an EMBL/GenBank/DDBJ whole genome shotgun (WGS) entry which is preliminary data.</text>
</comment>
<evidence type="ECO:0000313" key="3">
    <source>
        <dbReference type="EMBL" id="RXE59185.1"/>
    </source>
</evidence>
<dbReference type="InterPro" id="IPR008278">
    <property type="entry name" value="4-PPantetheinyl_Trfase_dom"/>
</dbReference>
<dbReference type="GO" id="GO:0000287">
    <property type="term" value="F:magnesium ion binding"/>
    <property type="evidence" value="ECO:0007669"/>
    <property type="project" value="InterPro"/>
</dbReference>
<sequence length="241" mass="28129">MIIQNNTYEDDTVRLTKLYLDRQAAEHEFCFHVVDMGEMARRLKRDEESILTVLSVRELLHLRELRNPKNRLQWISGRYAVKSAVFKLKLREQSIMDPCCLDVVKGADSAPFILQYPDLCVSITHSFPYCVGIVAKRAIGIDMEKVFIPEDSLIKHFFSDREEKFLKSLRNTDEYSVKSTILWTRKEAVSKLFRLGMKMDFRELDTLEDAIIFQGRSNVRLFSFVCNSYCLSLALFDCDEN</sequence>
<dbReference type="GO" id="GO:0008897">
    <property type="term" value="F:holo-[acyl-carrier-protein] synthase activity"/>
    <property type="evidence" value="ECO:0007669"/>
    <property type="project" value="InterPro"/>
</dbReference>
<evidence type="ECO:0000313" key="4">
    <source>
        <dbReference type="Proteomes" id="UP000289166"/>
    </source>
</evidence>
<dbReference type="InterPro" id="IPR037143">
    <property type="entry name" value="4-PPantetheinyl_Trfase_dom_sf"/>
</dbReference>
<evidence type="ECO:0000259" key="2">
    <source>
        <dbReference type="Pfam" id="PF01648"/>
    </source>
</evidence>
<dbReference type="Proteomes" id="UP000289166">
    <property type="component" value="Unassembled WGS sequence"/>
</dbReference>
<dbReference type="SUPFAM" id="SSF56214">
    <property type="entry name" value="4'-phosphopantetheinyl transferase"/>
    <property type="match status" value="2"/>
</dbReference>
<dbReference type="EMBL" id="RLII01000008">
    <property type="protein sequence ID" value="RXE59185.1"/>
    <property type="molecule type" value="Genomic_DNA"/>
</dbReference>
<reference evidence="4" key="1">
    <citation type="submission" date="2018-11" db="EMBL/GenBank/DDBJ databases">
        <title>Genome sequencing of a novel mesophilic and cellulolytic organism within the genus Hungateiclostridium.</title>
        <authorList>
            <person name="Rettenmaier R."/>
            <person name="Liebl W."/>
            <person name="Zverlov V."/>
        </authorList>
    </citation>
    <scope>NUCLEOTIDE SEQUENCE [LARGE SCALE GENOMIC DNA]</scope>
    <source>
        <strain evidence="4">N2K1</strain>
    </source>
</reference>
<dbReference type="RefSeq" id="WP_128705979.1">
    <property type="nucleotide sequence ID" value="NZ_RLII01000008.1"/>
</dbReference>
<keyword evidence="1 3" id="KW-0808">Transferase</keyword>
<keyword evidence="4" id="KW-1185">Reference proteome</keyword>
<protein>
    <submittedName>
        <fullName evidence="3">4'-phosphopantetheinyl transferase superfamily protein</fullName>
    </submittedName>
</protein>
<dbReference type="Pfam" id="PF01648">
    <property type="entry name" value="ACPS"/>
    <property type="match status" value="1"/>
</dbReference>